<dbReference type="Pfam" id="PF00873">
    <property type="entry name" value="ACR_tran"/>
    <property type="match status" value="1"/>
</dbReference>
<accession>A0A377PM29</accession>
<dbReference type="GO" id="GO:0005886">
    <property type="term" value="C:plasma membrane"/>
    <property type="evidence" value="ECO:0007669"/>
    <property type="project" value="TreeGrafter"/>
</dbReference>
<dbReference type="GO" id="GO:0042910">
    <property type="term" value="F:xenobiotic transmembrane transporter activity"/>
    <property type="evidence" value="ECO:0007669"/>
    <property type="project" value="TreeGrafter"/>
</dbReference>
<dbReference type="Gene3D" id="3.30.2090.10">
    <property type="entry name" value="Multidrug efflux transporter AcrB TolC docking domain, DN and DC subdomains"/>
    <property type="match status" value="1"/>
</dbReference>
<evidence type="ECO:0000313" key="2">
    <source>
        <dbReference type="Proteomes" id="UP000254821"/>
    </source>
</evidence>
<gene>
    <name evidence="1" type="primary">mexB</name>
    <name evidence="1" type="ORF">NCTC8105_03448</name>
</gene>
<sequence>MPSGSQYAMRIWLDPNKLNSYNLTSQNVVNAIETQNNQIAVGQVGGTPSVNGQALNATMNAQAQLQTPEQFRDITLRVNADGSYVTLGDVATVELGLKTMTI</sequence>
<dbReference type="FunFam" id="3.30.2090.10:FF:000001">
    <property type="entry name" value="Efflux pump membrane transporter"/>
    <property type="match status" value="1"/>
</dbReference>
<dbReference type="Proteomes" id="UP000254821">
    <property type="component" value="Unassembled WGS sequence"/>
</dbReference>
<proteinExistence type="predicted"/>
<dbReference type="InterPro" id="IPR001036">
    <property type="entry name" value="Acrflvin-R"/>
</dbReference>
<dbReference type="InterPro" id="IPR027463">
    <property type="entry name" value="AcrB_DN_DC_subdom"/>
</dbReference>
<dbReference type="SUPFAM" id="SSF82714">
    <property type="entry name" value="Multidrug efflux transporter AcrB TolC docking domain, DN and DC subdomains"/>
    <property type="match status" value="1"/>
</dbReference>
<dbReference type="PANTHER" id="PTHR32063:SF32">
    <property type="entry name" value="AMINOGLYCOSIDE EFFLUX PUMP-RELATED"/>
    <property type="match status" value="1"/>
</dbReference>
<organism evidence="1 2">
    <name type="scientific">Hafnia alvei</name>
    <dbReference type="NCBI Taxonomy" id="569"/>
    <lineage>
        <taxon>Bacteria</taxon>
        <taxon>Pseudomonadati</taxon>
        <taxon>Pseudomonadota</taxon>
        <taxon>Gammaproteobacteria</taxon>
        <taxon>Enterobacterales</taxon>
        <taxon>Hafniaceae</taxon>
        <taxon>Hafnia</taxon>
    </lineage>
</organism>
<reference evidence="1 2" key="1">
    <citation type="submission" date="2018-06" db="EMBL/GenBank/DDBJ databases">
        <authorList>
            <consortium name="Pathogen Informatics"/>
            <person name="Doyle S."/>
        </authorList>
    </citation>
    <scope>NUCLEOTIDE SEQUENCE [LARGE SCALE GENOMIC DNA]</scope>
    <source>
        <strain evidence="1 2">NCTC8105</strain>
    </source>
</reference>
<name>A0A377PM29_HAFAL</name>
<dbReference type="AlphaFoldDB" id="A0A377PM29"/>
<dbReference type="PANTHER" id="PTHR32063">
    <property type="match status" value="1"/>
</dbReference>
<evidence type="ECO:0000313" key="1">
    <source>
        <dbReference type="EMBL" id="STQ81270.1"/>
    </source>
</evidence>
<protein>
    <submittedName>
        <fullName evidence="1">Multidrug-efflux transporter MexB</fullName>
    </submittedName>
</protein>
<dbReference type="EMBL" id="UGHP01000001">
    <property type="protein sequence ID" value="STQ81270.1"/>
    <property type="molecule type" value="Genomic_DNA"/>
</dbReference>